<organism evidence="1 2">
    <name type="scientific">Pristionchus mayeri</name>
    <dbReference type="NCBI Taxonomy" id="1317129"/>
    <lineage>
        <taxon>Eukaryota</taxon>
        <taxon>Metazoa</taxon>
        <taxon>Ecdysozoa</taxon>
        <taxon>Nematoda</taxon>
        <taxon>Chromadorea</taxon>
        <taxon>Rhabditida</taxon>
        <taxon>Rhabditina</taxon>
        <taxon>Diplogasteromorpha</taxon>
        <taxon>Diplogasteroidea</taxon>
        <taxon>Neodiplogasteridae</taxon>
        <taxon>Pristionchus</taxon>
    </lineage>
</organism>
<comment type="caution">
    <text evidence="1">The sequence shown here is derived from an EMBL/GenBank/DDBJ whole genome shotgun (WGS) entry which is preliminary data.</text>
</comment>
<dbReference type="AlphaFoldDB" id="A0AAN5C697"/>
<accession>A0AAN5C697</accession>
<name>A0AAN5C697_9BILA</name>
<keyword evidence="2" id="KW-1185">Reference proteome</keyword>
<reference evidence="2" key="1">
    <citation type="submission" date="2022-10" db="EMBL/GenBank/DDBJ databases">
        <title>Genome assembly of Pristionchus species.</title>
        <authorList>
            <person name="Yoshida K."/>
            <person name="Sommer R.J."/>
        </authorList>
    </citation>
    <scope>NUCLEOTIDE SEQUENCE [LARGE SCALE GENOMIC DNA]</scope>
    <source>
        <strain evidence="2">RS5460</strain>
    </source>
</reference>
<feature type="non-terminal residue" evidence="1">
    <location>
        <position position="1"/>
    </location>
</feature>
<protein>
    <submittedName>
        <fullName evidence="1">Uncharacterized protein</fullName>
    </submittedName>
</protein>
<feature type="non-terminal residue" evidence="1">
    <location>
        <position position="158"/>
    </location>
</feature>
<evidence type="ECO:0000313" key="2">
    <source>
        <dbReference type="Proteomes" id="UP001328107"/>
    </source>
</evidence>
<evidence type="ECO:0000313" key="1">
    <source>
        <dbReference type="EMBL" id="GMR30096.1"/>
    </source>
</evidence>
<proteinExistence type="predicted"/>
<sequence length="158" mass="17815">FGDKFKPIAQAALKKVSTGPKPIMKFQFTPNELAVVVHIAYGMEAPLPVDVDRLKDFAGVWLEMMLDKPVLQSVFMQWERAICEHALALDKYNRTSFIDIIRLGRAVWALPYGSTPAAKRVVIGVCADMVWLQYPVNRSFVNFLSDVMGGRAKVERNE</sequence>
<dbReference type="Proteomes" id="UP001328107">
    <property type="component" value="Unassembled WGS sequence"/>
</dbReference>
<dbReference type="EMBL" id="BTRK01000001">
    <property type="protein sequence ID" value="GMR30096.1"/>
    <property type="molecule type" value="Genomic_DNA"/>
</dbReference>
<gene>
    <name evidence="1" type="ORF">PMAYCL1PPCAC_00291</name>
</gene>